<feature type="region of interest" description="Disordered" evidence="6">
    <location>
        <begin position="1"/>
        <end position="41"/>
    </location>
</feature>
<evidence type="ECO:0000256" key="3">
    <source>
        <dbReference type="ARBA" id="ARBA00022692"/>
    </source>
</evidence>
<name>A0A316YVE0_9BASI</name>
<dbReference type="SUPFAM" id="SSF103473">
    <property type="entry name" value="MFS general substrate transporter"/>
    <property type="match status" value="1"/>
</dbReference>
<evidence type="ECO:0000256" key="1">
    <source>
        <dbReference type="ARBA" id="ARBA00004141"/>
    </source>
</evidence>
<reference evidence="9 10" key="1">
    <citation type="journal article" date="2018" name="Mol. Biol. Evol.">
        <title>Broad Genomic Sampling Reveals a Smut Pathogenic Ancestry of the Fungal Clade Ustilaginomycotina.</title>
        <authorList>
            <person name="Kijpornyongpan T."/>
            <person name="Mondo S.J."/>
            <person name="Barry K."/>
            <person name="Sandor L."/>
            <person name="Lee J."/>
            <person name="Lipzen A."/>
            <person name="Pangilinan J."/>
            <person name="LaButti K."/>
            <person name="Hainaut M."/>
            <person name="Henrissat B."/>
            <person name="Grigoriev I.V."/>
            <person name="Spatafora J.W."/>
            <person name="Aime M.C."/>
        </authorList>
    </citation>
    <scope>NUCLEOTIDE SEQUENCE [LARGE SCALE GENOMIC DNA]</scope>
    <source>
        <strain evidence="9 10">MCA 4198</strain>
    </source>
</reference>
<dbReference type="GeneID" id="37041337"/>
<evidence type="ECO:0000256" key="5">
    <source>
        <dbReference type="ARBA" id="ARBA00023136"/>
    </source>
</evidence>
<evidence type="ECO:0000313" key="10">
    <source>
        <dbReference type="Proteomes" id="UP000245768"/>
    </source>
</evidence>
<evidence type="ECO:0000256" key="6">
    <source>
        <dbReference type="SAM" id="MobiDB-lite"/>
    </source>
</evidence>
<feature type="transmembrane region" description="Helical" evidence="7">
    <location>
        <begin position="77"/>
        <end position="100"/>
    </location>
</feature>
<comment type="subcellular location">
    <subcellularLocation>
        <location evidence="1">Membrane</location>
        <topology evidence="1">Multi-pass membrane protein</topology>
    </subcellularLocation>
</comment>
<gene>
    <name evidence="9" type="ORF">FA10DRAFT_246669</name>
</gene>
<keyword evidence="4 7" id="KW-1133">Transmembrane helix</keyword>
<feature type="transmembrane region" description="Helical" evidence="7">
    <location>
        <begin position="141"/>
        <end position="159"/>
    </location>
</feature>
<dbReference type="InParanoid" id="A0A316YVE0"/>
<dbReference type="PANTHER" id="PTHR23511:SF3">
    <property type="entry name" value="MAJOR FACILITATOR SUPERFAMILY (MFS) PROFILE DOMAIN-CONTAINING PROTEIN"/>
    <property type="match status" value="1"/>
</dbReference>
<dbReference type="GO" id="GO:0022857">
    <property type="term" value="F:transmembrane transporter activity"/>
    <property type="evidence" value="ECO:0007669"/>
    <property type="project" value="InterPro"/>
</dbReference>
<feature type="transmembrane region" description="Helical" evidence="7">
    <location>
        <begin position="408"/>
        <end position="427"/>
    </location>
</feature>
<feature type="transmembrane region" description="Helical" evidence="7">
    <location>
        <begin position="434"/>
        <end position="453"/>
    </location>
</feature>
<feature type="transmembrane region" description="Helical" evidence="7">
    <location>
        <begin position="199"/>
        <end position="222"/>
    </location>
</feature>
<dbReference type="GO" id="GO:0016020">
    <property type="term" value="C:membrane"/>
    <property type="evidence" value="ECO:0007669"/>
    <property type="project" value="UniProtKB-SubCell"/>
</dbReference>
<evidence type="ECO:0000256" key="4">
    <source>
        <dbReference type="ARBA" id="ARBA00022989"/>
    </source>
</evidence>
<keyword evidence="3 7" id="KW-0812">Transmembrane</keyword>
<evidence type="ECO:0000259" key="8">
    <source>
        <dbReference type="PROSITE" id="PS50850"/>
    </source>
</evidence>
<dbReference type="PROSITE" id="PS00217">
    <property type="entry name" value="SUGAR_TRANSPORT_2"/>
    <property type="match status" value="1"/>
</dbReference>
<dbReference type="RefSeq" id="XP_025379952.1">
    <property type="nucleotide sequence ID" value="XM_025519421.1"/>
</dbReference>
<organism evidence="9 10">
    <name type="scientific">Acaromyces ingoldii</name>
    <dbReference type="NCBI Taxonomy" id="215250"/>
    <lineage>
        <taxon>Eukaryota</taxon>
        <taxon>Fungi</taxon>
        <taxon>Dikarya</taxon>
        <taxon>Basidiomycota</taxon>
        <taxon>Ustilaginomycotina</taxon>
        <taxon>Exobasidiomycetes</taxon>
        <taxon>Exobasidiales</taxon>
        <taxon>Cryptobasidiaceae</taxon>
        <taxon>Acaromyces</taxon>
    </lineage>
</organism>
<dbReference type="PROSITE" id="PS50850">
    <property type="entry name" value="MFS"/>
    <property type="match status" value="1"/>
</dbReference>
<proteinExistence type="predicted"/>
<dbReference type="InterPro" id="IPR005829">
    <property type="entry name" value="Sugar_transporter_CS"/>
</dbReference>
<evidence type="ECO:0000256" key="7">
    <source>
        <dbReference type="SAM" id="Phobius"/>
    </source>
</evidence>
<feature type="compositionally biased region" description="Basic and acidic residues" evidence="6">
    <location>
        <begin position="1"/>
        <end position="14"/>
    </location>
</feature>
<feature type="transmembrane region" description="Helical" evidence="7">
    <location>
        <begin position="528"/>
        <end position="547"/>
    </location>
</feature>
<dbReference type="CDD" id="cd17316">
    <property type="entry name" value="MFS_SV2_like"/>
    <property type="match status" value="1"/>
</dbReference>
<dbReference type="Proteomes" id="UP000245768">
    <property type="component" value="Unassembled WGS sequence"/>
</dbReference>
<keyword evidence="2" id="KW-0813">Transport</keyword>
<dbReference type="OrthoDB" id="3936150at2759"/>
<dbReference type="AlphaFoldDB" id="A0A316YVE0"/>
<protein>
    <submittedName>
        <fullName evidence="9">MFS general substrate transporter</fullName>
    </submittedName>
</protein>
<dbReference type="InterPro" id="IPR036259">
    <property type="entry name" value="MFS_trans_sf"/>
</dbReference>
<dbReference type="InterPro" id="IPR020846">
    <property type="entry name" value="MFS_dom"/>
</dbReference>
<feature type="transmembrane region" description="Helical" evidence="7">
    <location>
        <begin position="165"/>
        <end position="187"/>
    </location>
</feature>
<keyword evidence="5 7" id="KW-0472">Membrane</keyword>
<feature type="transmembrane region" description="Helical" evidence="7">
    <location>
        <begin position="251"/>
        <end position="270"/>
    </location>
</feature>
<evidence type="ECO:0000313" key="9">
    <source>
        <dbReference type="EMBL" id="PWN92754.1"/>
    </source>
</evidence>
<feature type="transmembrane region" description="Helical" evidence="7">
    <location>
        <begin position="365"/>
        <end position="385"/>
    </location>
</feature>
<dbReference type="Pfam" id="PF00083">
    <property type="entry name" value="Sugar_tr"/>
    <property type="match status" value="1"/>
</dbReference>
<keyword evidence="10" id="KW-1185">Reference proteome</keyword>
<accession>A0A316YVE0</accession>
<dbReference type="Gene3D" id="1.20.1250.20">
    <property type="entry name" value="MFS general substrate transporter like domains"/>
    <property type="match status" value="1"/>
</dbReference>
<dbReference type="EMBL" id="KZ819634">
    <property type="protein sequence ID" value="PWN92754.1"/>
    <property type="molecule type" value="Genomic_DNA"/>
</dbReference>
<evidence type="ECO:0000256" key="2">
    <source>
        <dbReference type="ARBA" id="ARBA00022448"/>
    </source>
</evidence>
<dbReference type="PANTHER" id="PTHR23511">
    <property type="entry name" value="SYNAPTIC VESICLE GLYCOPROTEIN 2"/>
    <property type="match status" value="1"/>
</dbReference>
<sequence>MERIDSKQSKKAHDEEEGTFESSSAPTAHVQRVRTRPSREGDLSLDDLFDESKTAKENKSTLLSYELDRMGMGRYQWCVFFLCGLGYFIDLLWAQAFGLIATPLKNETDSNIGTLSTAFSVGLTVGAFTWGILVDVVGRKWSFYFTCLCSSIFGLASGAPPTFTGLRVLAAFVGFGVGGNIPIDATITMEVLPTKNRFLLVFLSLFQPVGVLIACGIAYGFVPKYSCGRGDADLASQNIYCDPKDNMGWRYTLYTMGGLTLAVFLCRFLVFRFRESPAFLVNRGDDQRALATVASIAKMNRAPEPLFTMEDFNEIDRRFGVDVESRDLAKAQRVQTYSETLKEALGRLRGVTILFRNRTQARTTIVLWLTYIADFWGFSIAGYYLPQILADRGVENNVPLSETYKDYIAIYAPGIAACLIAGAMIEVPRIGRQGAMIMSSALMAVSMFLYTLVSSQAGSVGLNALEYFMQSFFNSILYAFTAEAFPSAVRGTAAGLTSTLGRIASAVAPLAADQLYGKGGVEAAKNTLYLAGGVTLICPLALALLPFDTRGVRSY</sequence>
<feature type="transmembrane region" description="Helical" evidence="7">
    <location>
        <begin position="112"/>
        <end position="134"/>
    </location>
</feature>
<feature type="domain" description="Major facilitator superfamily (MFS) profile" evidence="8">
    <location>
        <begin position="72"/>
        <end position="550"/>
    </location>
</feature>
<dbReference type="InterPro" id="IPR005828">
    <property type="entry name" value="MFS_sugar_transport-like"/>
</dbReference>